<accession>A0A078ANR3</accession>
<feature type="compositionally biased region" description="Low complexity" evidence="2">
    <location>
        <begin position="169"/>
        <end position="187"/>
    </location>
</feature>
<proteinExistence type="predicted"/>
<evidence type="ECO:0000313" key="4">
    <source>
        <dbReference type="Proteomes" id="UP000039865"/>
    </source>
</evidence>
<feature type="region of interest" description="Disordered" evidence="2">
    <location>
        <begin position="945"/>
        <end position="967"/>
    </location>
</feature>
<feature type="region of interest" description="Disordered" evidence="2">
    <location>
        <begin position="1245"/>
        <end position="1280"/>
    </location>
</feature>
<gene>
    <name evidence="3" type="primary">Contig7362.g7873</name>
    <name evidence="3" type="ORF">STYLEM_11636</name>
</gene>
<evidence type="ECO:0000256" key="1">
    <source>
        <dbReference type="SAM" id="Coils"/>
    </source>
</evidence>
<evidence type="ECO:0000313" key="3">
    <source>
        <dbReference type="EMBL" id="CDW82603.1"/>
    </source>
</evidence>
<evidence type="ECO:0000256" key="2">
    <source>
        <dbReference type="SAM" id="MobiDB-lite"/>
    </source>
</evidence>
<feature type="compositionally biased region" description="Basic and acidic residues" evidence="2">
    <location>
        <begin position="1259"/>
        <end position="1268"/>
    </location>
</feature>
<keyword evidence="1" id="KW-0175">Coiled coil</keyword>
<feature type="compositionally biased region" description="Polar residues" evidence="2">
    <location>
        <begin position="1301"/>
        <end position="1331"/>
    </location>
</feature>
<dbReference type="OrthoDB" id="10691219at2759"/>
<dbReference type="EMBL" id="CCKQ01011066">
    <property type="protein sequence ID" value="CDW82603.1"/>
    <property type="molecule type" value="Genomic_DNA"/>
</dbReference>
<protein>
    <submittedName>
        <fullName evidence="3">Uncharacterized protein</fullName>
    </submittedName>
</protein>
<feature type="region of interest" description="Disordered" evidence="2">
    <location>
        <begin position="1143"/>
        <end position="1176"/>
    </location>
</feature>
<organism evidence="3 4">
    <name type="scientific">Stylonychia lemnae</name>
    <name type="common">Ciliate</name>
    <dbReference type="NCBI Taxonomy" id="5949"/>
    <lineage>
        <taxon>Eukaryota</taxon>
        <taxon>Sar</taxon>
        <taxon>Alveolata</taxon>
        <taxon>Ciliophora</taxon>
        <taxon>Intramacronucleata</taxon>
        <taxon>Spirotrichea</taxon>
        <taxon>Stichotrichia</taxon>
        <taxon>Sporadotrichida</taxon>
        <taxon>Oxytrichidae</taxon>
        <taxon>Stylonychinae</taxon>
        <taxon>Stylonychia</taxon>
    </lineage>
</organism>
<dbReference type="InParanoid" id="A0A078ANR3"/>
<keyword evidence="4" id="KW-1185">Reference proteome</keyword>
<feature type="compositionally biased region" description="Polar residues" evidence="2">
    <location>
        <begin position="188"/>
        <end position="197"/>
    </location>
</feature>
<feature type="compositionally biased region" description="Low complexity" evidence="2">
    <location>
        <begin position="951"/>
        <end position="967"/>
    </location>
</feature>
<feature type="region of interest" description="Disordered" evidence="2">
    <location>
        <begin position="1360"/>
        <end position="1380"/>
    </location>
</feature>
<feature type="compositionally biased region" description="Polar residues" evidence="2">
    <location>
        <begin position="1163"/>
        <end position="1176"/>
    </location>
</feature>
<dbReference type="Proteomes" id="UP000039865">
    <property type="component" value="Unassembled WGS sequence"/>
</dbReference>
<feature type="coiled-coil region" evidence="1">
    <location>
        <begin position="475"/>
        <end position="541"/>
    </location>
</feature>
<reference evidence="3 4" key="1">
    <citation type="submission" date="2014-06" db="EMBL/GenBank/DDBJ databases">
        <authorList>
            <person name="Swart Estienne"/>
        </authorList>
    </citation>
    <scope>NUCLEOTIDE SEQUENCE [LARGE SCALE GENOMIC DNA]</scope>
    <source>
        <strain evidence="3 4">130c</strain>
    </source>
</reference>
<name>A0A078ANR3_STYLE</name>
<feature type="region of interest" description="Disordered" evidence="2">
    <location>
        <begin position="1295"/>
        <end position="1333"/>
    </location>
</feature>
<sequence length="1866" mass="213276">MKNSKQGGVASSANNVPFHLNNGSHSHSQHSYPYNQFNFDSAQNFELALMDNESPERNQGAYNGKQNHRQNMNDAMFFRMQSQDQSSNFNQNQFFNDPIPDQEGFLKSILEQNLDGDYSDRFNRQVYIGGVGVGGVGGEDLNKIHQNFAGDTFSQISSTYEQQLQQVISGGNGNSNQQQSRHQQSQNDAGKSNKLSNNKLHQYYEKNRSKSKQNNSNNINIHDDELLDSAILNNLNEDMNSPRELNNNNMNHFSKIIPGNGNQIIDFQYSKNNDNLPSPHSNLNNIIMNSDNLQQSDIQSTMTIYNSGIFDDASIIRILDKSISDDSLFLLQQIEDVNGNKQQSQMRTGQEIENSFKFECEDVKQILMNITNKYKERLQRQRQNGPQSSSQFVPISCEELKSFEILQTSAIEKIRQIQSLGKLVFDSQRVKSLSFKNYKQNLKIQLHNQIQKFKDICKRQYQQAEERKFKYQINEFENNEKIQQLEERLERQNEDVNKLANKCEQLKFEKKIIAQKNQQKLIEMEAILKSLIKNLESQDREKLSKINNSFCLGTDHSMLLQPINKKRLQQIKQQQMTDIQQSVDEKENESILSNQVASKYYDNRELRMNLQHIKRLVRENKKINLVARDDHQFQQQEGGSYYESSSILNLMGELNKENGQRDSLIQQSQFIPAEGSQADINRAFIQSQNASSSMQSQNSNLFIRGQKMINIEEEDDNNQSLDYKFDKDHILVVMDGNKNHQNIQQKSKRSLKDIMYLDDKISAQDLVAGASQEDISDTQRRVKEQQRQIMLQMKKTDKFDQKFFSMSQQNSIDDDLNILNDLSKEKLGNNLQDLNFPHDLSGINDDFQFKNSIQEGNKFGSGRDIFIADDFTGGSLEFNSRNDEKLYSGGSSQLSMIQAFQSSKRFVNIGNNEIFIVKVLDRKIHIPKLNLRVISEYGEPFKHNIPDIENSQESSLSQSQFPHSSKSQVQKQIIQTDPPNITSFQNESISKNYQDQIENTYGSMKEDAGALDQAICIDNSKINNSQSSNKNSFVPQNAGFNMFDSFKQELSRLDQVKGNQNVNIAVSSGEKSQVNNIKKDTQNDTMNLDESLIQPNQDDNIIFNEQFRQQFLNEQQKQDLIHGQSRDKSVDLSINLSRFKKSQSDPNLMFNEVESDEEEKQQKNPYNKQSNNQPQRSTYQSLLNQDDLNNEKNSTQVNLKKLKTPQNQAQARFKFNQPRDESLQDQKQNQQPQNGKKLLRKSLGQFQSKKRSSANNSKNDPELSEKQSDQNTESQLSKPVRTVISLNKQIIHTIQDQQIQSTEGSQKPQQFSGQRMTTQSPDLSEATSENNQKIKRIVQKPKNRRDISVIKTNPNLEHIIESDQNSAKDPYISDNSSVNNNKNIKSKLIQNYVVSAASMQSQNSHKSIQSKILNQKQQAQGTRNQLGFAQYSHQDINNSSNILKAADPYVSNSNLIKQTKEISNNSMIQQMKEYQEQCDVSLNVNIQRKKMIKQPIAPNNQTQEDEDKICLSPNQKKSSQSHTPQKKGLMIVSKQLIKAKIKINNVNSTNVTNIAGVNASLLVEADNQGQDKPLQKFKMPINKISLNKIKMNKNGQNKTVINQSESVLIPDHNHVENSMMIHDISMINPPPNSQKPKPTTKLILNNDNNTSHILNQSVVQGQKGVLPSSIVNKNIQNLVSQQATSQSQQKQQQAFKQFSVSKDLLDKIKKQQAKQNESSVSTVNQSAIFQPLNIVNQKSFKSNNPKIDRSMLVGDQSAIIQNNMSLLYQNSNNPNVTQINNEYEGPYDMSMIAPSINDANRPSIINDKNYSSLPSKSKANANLFAGEIKKVEENKIQKRRRDQLLFKASLINQQNSSSSNINQNQQ</sequence>
<feature type="region of interest" description="Disordered" evidence="2">
    <location>
        <begin position="1"/>
        <end position="29"/>
    </location>
</feature>
<feature type="region of interest" description="Disordered" evidence="2">
    <location>
        <begin position="169"/>
        <end position="197"/>
    </location>
</feature>
<dbReference type="OMA" id="HIDINNC"/>